<evidence type="ECO:0000313" key="7">
    <source>
        <dbReference type="Proteomes" id="UP000245698"/>
    </source>
</evidence>
<dbReference type="AlphaFoldDB" id="A0A2P9AJD7"/>
<keyword evidence="3" id="KW-0238">DNA-binding</keyword>
<keyword evidence="2" id="KW-0805">Transcription regulation</keyword>
<dbReference type="Pfam" id="PF12833">
    <property type="entry name" value="HTH_18"/>
    <property type="match status" value="1"/>
</dbReference>
<dbReference type="InterPro" id="IPR011051">
    <property type="entry name" value="RmlC_Cupin_sf"/>
</dbReference>
<dbReference type="InterPro" id="IPR009057">
    <property type="entry name" value="Homeodomain-like_sf"/>
</dbReference>
<organism evidence="6 7">
    <name type="scientific">Mesorhizobium delmotii</name>
    <dbReference type="NCBI Taxonomy" id="1631247"/>
    <lineage>
        <taxon>Bacteria</taxon>
        <taxon>Pseudomonadati</taxon>
        <taxon>Pseudomonadota</taxon>
        <taxon>Alphaproteobacteria</taxon>
        <taxon>Hyphomicrobiales</taxon>
        <taxon>Phyllobacteriaceae</taxon>
        <taxon>Mesorhizobium</taxon>
    </lineage>
</organism>
<dbReference type="InterPro" id="IPR018060">
    <property type="entry name" value="HTH_AraC"/>
</dbReference>
<accession>A0A2P9AJD7</accession>
<dbReference type="PANTHER" id="PTHR11019">
    <property type="entry name" value="HTH-TYPE TRANSCRIPTIONAL REGULATOR NIMR"/>
    <property type="match status" value="1"/>
</dbReference>
<sequence>MAPLPYKSLVGRLLSWFGPIVSRVGQYPMPHDNEIFKPGDTDLGQSTDLGQLHQRRWQWLEQAVGPAVALPTEYPDGYHVPQHRHSRSQLLHALVGVVLVTTRHGRWMVPPDHAMWIPAGTEHSVEMLGDVSMRSVYVMPDAIAGLPHGLRVVGITDLMHSLIVESEKLPQGAELEGRGGLIMSLLLYEIPNLPERPLGLPFPSDPRLAALCRRFVAAPSPHATIDEWADIVGMSRRSFTRAFHRQTGLSLSTWRQQACLFAALPRLADGEPITRVALDLGYDSVPAFITMFKRMLGASPRGYMRGSRDNIRVSTNG</sequence>
<evidence type="ECO:0000256" key="3">
    <source>
        <dbReference type="ARBA" id="ARBA00023125"/>
    </source>
</evidence>
<dbReference type="EMBL" id="FUIG01000024">
    <property type="protein sequence ID" value="SJM31221.1"/>
    <property type="molecule type" value="Genomic_DNA"/>
</dbReference>
<dbReference type="SUPFAM" id="SSF51182">
    <property type="entry name" value="RmlC-like cupins"/>
    <property type="match status" value="1"/>
</dbReference>
<dbReference type="Gene3D" id="1.10.10.60">
    <property type="entry name" value="Homeodomain-like"/>
    <property type="match status" value="2"/>
</dbReference>
<dbReference type="Proteomes" id="UP000245698">
    <property type="component" value="Unassembled WGS sequence"/>
</dbReference>
<keyword evidence="7" id="KW-1185">Reference proteome</keyword>
<dbReference type="PANTHER" id="PTHR11019:SF159">
    <property type="entry name" value="TRANSCRIPTIONAL REGULATOR-RELATED"/>
    <property type="match status" value="1"/>
</dbReference>
<dbReference type="PROSITE" id="PS01124">
    <property type="entry name" value="HTH_ARAC_FAMILY_2"/>
    <property type="match status" value="1"/>
</dbReference>
<dbReference type="Gene3D" id="2.60.120.10">
    <property type="entry name" value="Jelly Rolls"/>
    <property type="match status" value="1"/>
</dbReference>
<proteinExistence type="predicted"/>
<dbReference type="FunFam" id="1.10.10.60:FF:000132">
    <property type="entry name" value="AraC family transcriptional regulator"/>
    <property type="match status" value="1"/>
</dbReference>
<keyword evidence="4" id="KW-0804">Transcription</keyword>
<dbReference type="SUPFAM" id="SSF46689">
    <property type="entry name" value="Homeodomain-like"/>
    <property type="match status" value="1"/>
</dbReference>
<dbReference type="InterPro" id="IPR003313">
    <property type="entry name" value="AraC-bd"/>
</dbReference>
<evidence type="ECO:0000256" key="4">
    <source>
        <dbReference type="ARBA" id="ARBA00023163"/>
    </source>
</evidence>
<dbReference type="Pfam" id="PF02311">
    <property type="entry name" value="AraC_binding"/>
    <property type="match status" value="1"/>
</dbReference>
<keyword evidence="1" id="KW-0678">Repressor</keyword>
<dbReference type="GO" id="GO:0043565">
    <property type="term" value="F:sequence-specific DNA binding"/>
    <property type="evidence" value="ECO:0007669"/>
    <property type="project" value="InterPro"/>
</dbReference>
<gene>
    <name evidence="6" type="ORF">BQ8482_180449</name>
</gene>
<evidence type="ECO:0000313" key="6">
    <source>
        <dbReference type="EMBL" id="SJM31221.1"/>
    </source>
</evidence>
<evidence type="ECO:0000256" key="1">
    <source>
        <dbReference type="ARBA" id="ARBA00022491"/>
    </source>
</evidence>
<name>A0A2P9AJD7_9HYPH</name>
<feature type="domain" description="HTH araC/xylS-type" evidence="5">
    <location>
        <begin position="206"/>
        <end position="306"/>
    </location>
</feature>
<dbReference type="SMART" id="SM00342">
    <property type="entry name" value="HTH_ARAC"/>
    <property type="match status" value="1"/>
</dbReference>
<dbReference type="GO" id="GO:0003700">
    <property type="term" value="F:DNA-binding transcription factor activity"/>
    <property type="evidence" value="ECO:0007669"/>
    <property type="project" value="InterPro"/>
</dbReference>
<dbReference type="InterPro" id="IPR014710">
    <property type="entry name" value="RmlC-like_jellyroll"/>
</dbReference>
<evidence type="ECO:0000259" key="5">
    <source>
        <dbReference type="PROSITE" id="PS01124"/>
    </source>
</evidence>
<protein>
    <submittedName>
        <fullName evidence="6">Transcriptional regulator, AraC family</fullName>
    </submittedName>
</protein>
<reference evidence="7" key="1">
    <citation type="submission" date="2016-12" db="EMBL/GenBank/DDBJ databases">
        <authorList>
            <person name="Brunel B."/>
        </authorList>
    </citation>
    <scope>NUCLEOTIDE SEQUENCE [LARGE SCALE GENOMIC DNA]</scope>
</reference>
<dbReference type="CDD" id="cd06124">
    <property type="entry name" value="cupin_NimR-like_N"/>
    <property type="match status" value="1"/>
</dbReference>
<evidence type="ECO:0000256" key="2">
    <source>
        <dbReference type="ARBA" id="ARBA00023015"/>
    </source>
</evidence>